<evidence type="ECO:0000256" key="5">
    <source>
        <dbReference type="ARBA" id="ARBA00022989"/>
    </source>
</evidence>
<feature type="transmembrane region" description="Helical" evidence="9">
    <location>
        <begin position="234"/>
        <end position="253"/>
    </location>
</feature>
<comment type="subcellular location">
    <subcellularLocation>
        <location evidence="1">Endoplasmic reticulum membrane</location>
        <topology evidence="1">Multi-pass membrane protein</topology>
    </subcellularLocation>
</comment>
<accession>A0A6J8DNT3</accession>
<evidence type="ECO:0000256" key="8">
    <source>
        <dbReference type="SAM" id="MobiDB-lite"/>
    </source>
</evidence>
<evidence type="ECO:0008006" key="12">
    <source>
        <dbReference type="Google" id="ProtNLM"/>
    </source>
</evidence>
<evidence type="ECO:0000256" key="3">
    <source>
        <dbReference type="ARBA" id="ARBA00022801"/>
    </source>
</evidence>
<feature type="transmembrane region" description="Helical" evidence="9">
    <location>
        <begin position="91"/>
        <end position="111"/>
    </location>
</feature>
<evidence type="ECO:0000256" key="6">
    <source>
        <dbReference type="ARBA" id="ARBA00023098"/>
    </source>
</evidence>
<evidence type="ECO:0000256" key="4">
    <source>
        <dbReference type="ARBA" id="ARBA00022824"/>
    </source>
</evidence>
<gene>
    <name evidence="10" type="ORF">MCOR_42496</name>
</gene>
<dbReference type="GO" id="GO:0008654">
    <property type="term" value="P:phospholipid biosynthetic process"/>
    <property type="evidence" value="ECO:0007669"/>
    <property type="project" value="TreeGrafter"/>
</dbReference>
<protein>
    <recommendedName>
        <fullName evidence="12">FITM2</fullName>
    </recommendedName>
</protein>
<feature type="transmembrane region" description="Helical" evidence="9">
    <location>
        <begin position="265"/>
        <end position="282"/>
    </location>
</feature>
<dbReference type="EMBL" id="CACVKT020007640">
    <property type="protein sequence ID" value="CAC5409171.1"/>
    <property type="molecule type" value="Genomic_DNA"/>
</dbReference>
<keyword evidence="7 9" id="KW-0472">Membrane</keyword>
<dbReference type="PANTHER" id="PTHR23129">
    <property type="entry name" value="ACYL-COENZYME A DIPHOSPHATASE FITM2"/>
    <property type="match status" value="1"/>
</dbReference>
<dbReference type="GO" id="GO:0034389">
    <property type="term" value="P:lipid droplet organization"/>
    <property type="evidence" value="ECO:0007669"/>
    <property type="project" value="InterPro"/>
</dbReference>
<evidence type="ECO:0000256" key="1">
    <source>
        <dbReference type="ARBA" id="ARBA00004477"/>
    </source>
</evidence>
<feature type="transmembrane region" description="Helical" evidence="9">
    <location>
        <begin position="51"/>
        <end position="70"/>
    </location>
</feature>
<keyword evidence="6" id="KW-0443">Lipid metabolism</keyword>
<name>A0A6J8DNT3_MYTCO</name>
<evidence type="ECO:0000313" key="10">
    <source>
        <dbReference type="EMBL" id="CAC5409171.1"/>
    </source>
</evidence>
<dbReference type="Pfam" id="PF10261">
    <property type="entry name" value="FIT"/>
    <property type="match status" value="2"/>
</dbReference>
<evidence type="ECO:0000256" key="7">
    <source>
        <dbReference type="ARBA" id="ARBA00023136"/>
    </source>
</evidence>
<evidence type="ECO:0000313" key="11">
    <source>
        <dbReference type="Proteomes" id="UP000507470"/>
    </source>
</evidence>
<feature type="region of interest" description="Disordered" evidence="8">
    <location>
        <begin position="1"/>
        <end position="22"/>
    </location>
</feature>
<keyword evidence="5 9" id="KW-1133">Transmembrane helix</keyword>
<dbReference type="InterPro" id="IPR019388">
    <property type="entry name" value="FIT"/>
</dbReference>
<reference evidence="10 11" key="1">
    <citation type="submission" date="2020-06" db="EMBL/GenBank/DDBJ databases">
        <authorList>
            <person name="Li R."/>
            <person name="Bekaert M."/>
        </authorList>
    </citation>
    <scope>NUCLEOTIDE SEQUENCE [LARGE SCALE GENOMIC DNA]</scope>
    <source>
        <strain evidence="11">wild</strain>
    </source>
</reference>
<dbReference type="OrthoDB" id="5579088at2759"/>
<sequence>MAINKKPQAKKTEREPSKKSLPPPTNISSFIVILILTLCKKVLLIDTAVKIGMYLLIVMIGSVIADFSVLPKFYLAEKNNILNRFFVRMGWGWTFILLSMYIFMTSYVYTLGNLKNVLKHLCRLAVATFWWYFITSAFRRVEEIVGVCSEPTKGSKMSCIKSGKLWLGFDISGHTFLLIHCLLTISEEVRCFKDWKNLGQILTEDNVVEKRNLKKSDVENSVEAYNLLSPYVKALFTSLAICTVIFEFMLLITTVYRFHTLSQKVTAGFIAVGCWFISYRILVPSSFDVIKQSGDSVLRFTKLD</sequence>
<dbReference type="GO" id="GO:0005789">
    <property type="term" value="C:endoplasmic reticulum membrane"/>
    <property type="evidence" value="ECO:0007669"/>
    <property type="project" value="UniProtKB-SubCell"/>
</dbReference>
<dbReference type="InterPro" id="IPR046401">
    <property type="entry name" value="FITM1/2"/>
</dbReference>
<keyword evidence="11" id="KW-1185">Reference proteome</keyword>
<dbReference type="GO" id="GO:0010945">
    <property type="term" value="F:coenzyme A diphosphatase activity"/>
    <property type="evidence" value="ECO:0007669"/>
    <property type="project" value="InterPro"/>
</dbReference>
<evidence type="ECO:0000256" key="9">
    <source>
        <dbReference type="SAM" id="Phobius"/>
    </source>
</evidence>
<keyword evidence="2 9" id="KW-0812">Transmembrane</keyword>
<dbReference type="HAMAP" id="MF_03230">
    <property type="entry name" value="FITM2"/>
    <property type="match status" value="1"/>
</dbReference>
<dbReference type="Proteomes" id="UP000507470">
    <property type="component" value="Unassembled WGS sequence"/>
</dbReference>
<evidence type="ECO:0000256" key="2">
    <source>
        <dbReference type="ARBA" id="ARBA00022692"/>
    </source>
</evidence>
<keyword evidence="4" id="KW-0256">Endoplasmic reticulum</keyword>
<keyword evidence="3" id="KW-0378">Hydrolase</keyword>
<organism evidence="10 11">
    <name type="scientific">Mytilus coruscus</name>
    <name type="common">Sea mussel</name>
    <dbReference type="NCBI Taxonomy" id="42192"/>
    <lineage>
        <taxon>Eukaryota</taxon>
        <taxon>Metazoa</taxon>
        <taxon>Spiralia</taxon>
        <taxon>Lophotrochozoa</taxon>
        <taxon>Mollusca</taxon>
        <taxon>Bivalvia</taxon>
        <taxon>Autobranchia</taxon>
        <taxon>Pteriomorphia</taxon>
        <taxon>Mytilida</taxon>
        <taxon>Mytiloidea</taxon>
        <taxon>Mytilidae</taxon>
        <taxon>Mytilinae</taxon>
        <taxon>Mytilus</taxon>
    </lineage>
</organism>
<proteinExistence type="inferred from homology"/>
<dbReference type="GO" id="GO:0019915">
    <property type="term" value="P:lipid storage"/>
    <property type="evidence" value="ECO:0007669"/>
    <property type="project" value="InterPro"/>
</dbReference>
<dbReference type="PANTHER" id="PTHR23129:SF0">
    <property type="entry name" value="ACYL-COENZYME A DIPHOSPHATASE FITM2"/>
    <property type="match status" value="1"/>
</dbReference>
<dbReference type="AlphaFoldDB" id="A0A6J8DNT3"/>